<name>A0A0F6SHM8_9BACT</name>
<keyword evidence="1" id="KW-0472">Membrane</keyword>
<dbReference type="KEGG" id="samy:DB32_007868"/>
<dbReference type="AlphaFoldDB" id="A0A0F6SHM8"/>
<protein>
    <submittedName>
        <fullName evidence="2">Uncharacterized protein</fullName>
    </submittedName>
</protein>
<keyword evidence="1" id="KW-0812">Transmembrane</keyword>
<dbReference type="EMBL" id="CP011125">
    <property type="protein sequence ID" value="AKF10719.1"/>
    <property type="molecule type" value="Genomic_DNA"/>
</dbReference>
<evidence type="ECO:0000313" key="2">
    <source>
        <dbReference type="EMBL" id="AKF10719.1"/>
    </source>
</evidence>
<evidence type="ECO:0000256" key="1">
    <source>
        <dbReference type="SAM" id="Phobius"/>
    </source>
</evidence>
<sequence length="62" mass="6645">MAETFDRGREPFGSGLSPRALKGALLGALLLLIVPTLLVIAMIAWSHATTHVEHQPSVEPAR</sequence>
<evidence type="ECO:0000313" key="3">
    <source>
        <dbReference type="Proteomes" id="UP000034883"/>
    </source>
</evidence>
<dbReference type="RefSeq" id="WP_053237664.1">
    <property type="nucleotide sequence ID" value="NZ_CP011125.1"/>
</dbReference>
<reference evidence="2 3" key="1">
    <citation type="submission" date="2015-03" db="EMBL/GenBank/DDBJ databases">
        <title>Genome assembly of Sandaracinus amylolyticus DSM 53668.</title>
        <authorList>
            <person name="Sharma G."/>
            <person name="Subramanian S."/>
        </authorList>
    </citation>
    <scope>NUCLEOTIDE SEQUENCE [LARGE SCALE GENOMIC DNA]</scope>
    <source>
        <strain evidence="2 3">DSM 53668</strain>
    </source>
</reference>
<dbReference type="STRING" id="927083.DB32_007868"/>
<feature type="transmembrane region" description="Helical" evidence="1">
    <location>
        <begin position="20"/>
        <end position="45"/>
    </location>
</feature>
<organism evidence="2 3">
    <name type="scientific">Sandaracinus amylolyticus</name>
    <dbReference type="NCBI Taxonomy" id="927083"/>
    <lineage>
        <taxon>Bacteria</taxon>
        <taxon>Pseudomonadati</taxon>
        <taxon>Myxococcota</taxon>
        <taxon>Polyangia</taxon>
        <taxon>Polyangiales</taxon>
        <taxon>Sandaracinaceae</taxon>
        <taxon>Sandaracinus</taxon>
    </lineage>
</organism>
<dbReference type="Proteomes" id="UP000034883">
    <property type="component" value="Chromosome"/>
</dbReference>
<keyword evidence="3" id="KW-1185">Reference proteome</keyword>
<keyword evidence="1" id="KW-1133">Transmembrane helix</keyword>
<gene>
    <name evidence="2" type="ORF">DB32_007868</name>
</gene>
<proteinExistence type="predicted"/>
<accession>A0A0F6SHM8</accession>